<accession>A0A1Y4L8H6</accession>
<sequence>MKRPNESELLYVEIPEELDAAILRGVQNGKRIMNHKKYVQRTVAGAAAVFAIFVGSINASPALAANLEDVAVLGSLVRVFRWNTPEAEGGQTDVTAKAAVSFQSGADSEQLTLTFDAANAAAYKASLAHFPETVTLTLPSTQEVGVLEEVNQARENSRFIKSVYVLGRADGASQVQIEFDVTADVAVEEYKDPGSIVVRLKEGEFVGQNVYSLRTLSMDQDALTKMQKDFPDARILRDDGESWLLEIGQYDSEQAAQDALKAQSAQDSLIVETRFGNNVPAHYESMEAFQDAKLETEYSQLLNQSMTIDPILDFLDKHMAQASDSVKDTLLRGLTGFIRDDASKYDLDALNRYYQMAGQDIHQALAA</sequence>
<keyword evidence="1" id="KW-1133">Transmembrane helix</keyword>
<evidence type="ECO:0000256" key="1">
    <source>
        <dbReference type="SAM" id="Phobius"/>
    </source>
</evidence>
<keyword evidence="1" id="KW-0812">Transmembrane</keyword>
<evidence type="ECO:0000313" key="3">
    <source>
        <dbReference type="Proteomes" id="UP000195897"/>
    </source>
</evidence>
<gene>
    <name evidence="2" type="ORF">B5F17_07255</name>
</gene>
<dbReference type="RefSeq" id="WP_087372434.1">
    <property type="nucleotide sequence ID" value="NZ_NFKK01000006.1"/>
</dbReference>
<name>A0A1Y4L8H6_9FIRM</name>
<keyword evidence="1" id="KW-0472">Membrane</keyword>
<proteinExistence type="predicted"/>
<feature type="transmembrane region" description="Helical" evidence="1">
    <location>
        <begin position="38"/>
        <end position="57"/>
    </location>
</feature>
<dbReference type="AlphaFoldDB" id="A0A1Y4L8H6"/>
<comment type="caution">
    <text evidence="2">The sequence shown here is derived from an EMBL/GenBank/DDBJ whole genome shotgun (WGS) entry which is preliminary data.</text>
</comment>
<dbReference type="Proteomes" id="UP000195897">
    <property type="component" value="Unassembled WGS sequence"/>
</dbReference>
<dbReference type="EMBL" id="NFKK01000006">
    <property type="protein sequence ID" value="OUP53027.1"/>
    <property type="molecule type" value="Genomic_DNA"/>
</dbReference>
<evidence type="ECO:0000313" key="2">
    <source>
        <dbReference type="EMBL" id="OUP53027.1"/>
    </source>
</evidence>
<protein>
    <submittedName>
        <fullName evidence="2">Uncharacterized protein</fullName>
    </submittedName>
</protein>
<reference evidence="3" key="1">
    <citation type="submission" date="2017-04" db="EMBL/GenBank/DDBJ databases">
        <title>Function of individual gut microbiota members based on whole genome sequencing of pure cultures obtained from chicken caecum.</title>
        <authorList>
            <person name="Medvecky M."/>
            <person name="Cejkova D."/>
            <person name="Polansky O."/>
            <person name="Karasova D."/>
            <person name="Kubasova T."/>
            <person name="Cizek A."/>
            <person name="Rychlik I."/>
        </authorList>
    </citation>
    <scope>NUCLEOTIDE SEQUENCE [LARGE SCALE GENOMIC DNA]</scope>
    <source>
        <strain evidence="3">An180</strain>
    </source>
</reference>
<organism evidence="2 3">
    <name type="scientific">Butyricicoccus pullicaecorum</name>
    <dbReference type="NCBI Taxonomy" id="501571"/>
    <lineage>
        <taxon>Bacteria</taxon>
        <taxon>Bacillati</taxon>
        <taxon>Bacillota</taxon>
        <taxon>Clostridia</taxon>
        <taxon>Eubacteriales</taxon>
        <taxon>Butyricicoccaceae</taxon>
        <taxon>Butyricicoccus</taxon>
    </lineage>
</organism>